<evidence type="ECO:0000313" key="3">
    <source>
        <dbReference type="EMBL" id="CAD9530199.1"/>
    </source>
</evidence>
<evidence type="ECO:0000256" key="1">
    <source>
        <dbReference type="SAM" id="SignalP"/>
    </source>
</evidence>
<dbReference type="SUPFAM" id="SSF53474">
    <property type="entry name" value="alpha/beta-Hydrolases"/>
    <property type="match status" value="1"/>
</dbReference>
<dbReference type="InterPro" id="IPR029058">
    <property type="entry name" value="AB_hydrolase_fold"/>
</dbReference>
<accession>A0A7S2IWN2</accession>
<dbReference type="AlphaFoldDB" id="A0A7S2IWN2"/>
<sequence>MMALFITLSSAFLLRAVAVSLPRRATVFIDSRGEHAADPVMFIPDTTVPLVANRQDWTRGRTPLRLFKGAPPGVREAIARPGIPAFDPNSLNHSQEVFISIPPTDAIGVMCVPGHVPHGMVFYNVMDPELLPFVVDPSRSDFQNASVIIAPGGGNTHVAWEAEGLTHANWLNSLGISAFVLKYRVPENGQDNGEIDSQRSVILVRSMAKNYGLDPNRIGFMGSSAGGNIARGIALKTSLVYAPTDELDTSISAQPDFIMMLYSSVTAEWLDPASVAAAPKKMFLAYTLDDPCIEPTNNKKFNAMVEEEHLEDRFQVVEYPDGKHAWGDCNYYPQWKGHACCRWRDLGEQFLRQKVIGGL</sequence>
<dbReference type="EMBL" id="HBGQ01093083">
    <property type="protein sequence ID" value="CAD9530199.1"/>
    <property type="molecule type" value="Transcribed_RNA"/>
</dbReference>
<name>A0A7S2IWN2_9DINO</name>
<feature type="domain" description="BD-FAE-like" evidence="2">
    <location>
        <begin position="147"/>
        <end position="237"/>
    </location>
</feature>
<gene>
    <name evidence="3" type="ORF">AAND1436_LOCUS44426</name>
</gene>
<keyword evidence="1" id="KW-0732">Signal</keyword>
<feature type="chain" id="PRO_5031261163" description="BD-FAE-like domain-containing protein" evidence="1">
    <location>
        <begin position="19"/>
        <end position="359"/>
    </location>
</feature>
<dbReference type="InterPro" id="IPR049492">
    <property type="entry name" value="BD-FAE-like_dom"/>
</dbReference>
<dbReference type="Pfam" id="PF20434">
    <property type="entry name" value="BD-FAE"/>
    <property type="match status" value="1"/>
</dbReference>
<reference evidence="3" key="1">
    <citation type="submission" date="2021-01" db="EMBL/GenBank/DDBJ databases">
        <authorList>
            <person name="Corre E."/>
            <person name="Pelletier E."/>
            <person name="Niang G."/>
            <person name="Scheremetjew M."/>
            <person name="Finn R."/>
            <person name="Kale V."/>
            <person name="Holt S."/>
            <person name="Cochrane G."/>
            <person name="Meng A."/>
            <person name="Brown T."/>
            <person name="Cohen L."/>
        </authorList>
    </citation>
    <scope>NUCLEOTIDE SEQUENCE</scope>
    <source>
        <strain evidence="3">CCMP2222</strain>
    </source>
</reference>
<protein>
    <recommendedName>
        <fullName evidence="2">BD-FAE-like domain-containing protein</fullName>
    </recommendedName>
</protein>
<organism evidence="3">
    <name type="scientific">Alexandrium andersonii</name>
    <dbReference type="NCBI Taxonomy" id="327968"/>
    <lineage>
        <taxon>Eukaryota</taxon>
        <taxon>Sar</taxon>
        <taxon>Alveolata</taxon>
        <taxon>Dinophyceae</taxon>
        <taxon>Gonyaulacales</taxon>
        <taxon>Pyrocystaceae</taxon>
        <taxon>Alexandrium</taxon>
    </lineage>
</organism>
<dbReference type="Gene3D" id="3.40.50.1820">
    <property type="entry name" value="alpha/beta hydrolase"/>
    <property type="match status" value="1"/>
</dbReference>
<feature type="signal peptide" evidence="1">
    <location>
        <begin position="1"/>
        <end position="18"/>
    </location>
</feature>
<evidence type="ECO:0000259" key="2">
    <source>
        <dbReference type="Pfam" id="PF20434"/>
    </source>
</evidence>
<proteinExistence type="predicted"/>